<evidence type="ECO:0000256" key="1">
    <source>
        <dbReference type="SAM" id="MobiDB-lite"/>
    </source>
</evidence>
<feature type="region of interest" description="Disordered" evidence="1">
    <location>
        <begin position="118"/>
        <end position="158"/>
    </location>
</feature>
<dbReference type="AlphaFoldDB" id="E2AUF0"/>
<dbReference type="EMBL" id="GL442816">
    <property type="protein sequence ID" value="EFN62939.1"/>
    <property type="molecule type" value="Genomic_DNA"/>
</dbReference>
<feature type="compositionally biased region" description="Basic and acidic residues" evidence="1">
    <location>
        <begin position="142"/>
        <end position="158"/>
    </location>
</feature>
<keyword evidence="3" id="KW-1185">Reference proteome</keyword>
<gene>
    <name evidence="2" type="ORF">EAG_13530</name>
</gene>
<dbReference type="InParanoid" id="E2AUF0"/>
<proteinExistence type="predicted"/>
<reference evidence="2 3" key="1">
    <citation type="journal article" date="2010" name="Science">
        <title>Genomic comparison of the ants Camponotus floridanus and Harpegnathos saltator.</title>
        <authorList>
            <person name="Bonasio R."/>
            <person name="Zhang G."/>
            <person name="Ye C."/>
            <person name="Mutti N.S."/>
            <person name="Fang X."/>
            <person name="Qin N."/>
            <person name="Donahue G."/>
            <person name="Yang P."/>
            <person name="Li Q."/>
            <person name="Li C."/>
            <person name="Zhang P."/>
            <person name="Huang Z."/>
            <person name="Berger S.L."/>
            <person name="Reinberg D."/>
            <person name="Wang J."/>
            <person name="Liebig J."/>
        </authorList>
    </citation>
    <scope>NUCLEOTIDE SEQUENCE [LARGE SCALE GENOMIC DNA]</scope>
    <source>
        <strain evidence="3">C129</strain>
    </source>
</reference>
<evidence type="ECO:0000313" key="2">
    <source>
        <dbReference type="EMBL" id="EFN62939.1"/>
    </source>
</evidence>
<accession>E2AUF0</accession>
<protein>
    <submittedName>
        <fullName evidence="2">Uncharacterized protein</fullName>
    </submittedName>
</protein>
<sequence length="158" mass="19053">MRRSREEEVREENNPCIKDLEKGRTRKEESNWERKRGELIERAGMEREQLRREMVAKDQEAAENFVKRIEKREREERRIKINESRYNRKYNNWERKRGELIERTGMEREQLRREMVAKDQEAAENFPGTDAGGEEQPTLEGGIKRIGDVDYAKGKRRT</sequence>
<name>E2AUF0_CAMFO</name>
<organism evidence="3">
    <name type="scientific">Camponotus floridanus</name>
    <name type="common">Florida carpenter ant</name>
    <dbReference type="NCBI Taxonomy" id="104421"/>
    <lineage>
        <taxon>Eukaryota</taxon>
        <taxon>Metazoa</taxon>
        <taxon>Ecdysozoa</taxon>
        <taxon>Arthropoda</taxon>
        <taxon>Hexapoda</taxon>
        <taxon>Insecta</taxon>
        <taxon>Pterygota</taxon>
        <taxon>Neoptera</taxon>
        <taxon>Endopterygota</taxon>
        <taxon>Hymenoptera</taxon>
        <taxon>Apocrita</taxon>
        <taxon>Aculeata</taxon>
        <taxon>Formicoidea</taxon>
        <taxon>Formicidae</taxon>
        <taxon>Formicinae</taxon>
        <taxon>Camponotus</taxon>
    </lineage>
</organism>
<evidence type="ECO:0000313" key="3">
    <source>
        <dbReference type="Proteomes" id="UP000000311"/>
    </source>
</evidence>
<dbReference type="Proteomes" id="UP000000311">
    <property type="component" value="Unassembled WGS sequence"/>
</dbReference>